<evidence type="ECO:0000256" key="1">
    <source>
        <dbReference type="SAM" id="Phobius"/>
    </source>
</evidence>
<proteinExistence type="predicted"/>
<keyword evidence="1" id="KW-0472">Membrane</keyword>
<dbReference type="STRING" id="1479485.DA73_0201925"/>
<sequence>MTDLILYLWVVVGVLLSTLLPIAAKWLREINNEDTKGLGDIAKKVGTFAQPYFKIMLASMIISLLALAVYRAGLGGNAVIDNWAKAVIYGYTWDSTFQKVFKN</sequence>
<keyword evidence="1" id="KW-0812">Transmembrane</keyword>
<feature type="transmembrane region" description="Helical" evidence="1">
    <location>
        <begin position="6"/>
        <end position="27"/>
    </location>
</feature>
<accession>A0A0C1RP23</accession>
<reference evidence="2" key="1">
    <citation type="journal article" date="2015" name="Genome Announc.">
        <title>Draft Genome Sequence of Tolypothrix boutellei Strain VB521301.</title>
        <authorList>
            <person name="Chandrababunaidu M.M."/>
            <person name="Singh D."/>
            <person name="Sen D."/>
            <person name="Bhan S."/>
            <person name="Das S."/>
            <person name="Gupta A."/>
            <person name="Adhikary S.P."/>
            <person name="Tripathy S."/>
        </authorList>
    </citation>
    <scope>NUCLEOTIDE SEQUENCE</scope>
    <source>
        <strain evidence="2">VB521301</strain>
    </source>
</reference>
<organism evidence="2">
    <name type="scientific">Tolypothrix bouteillei VB521301</name>
    <dbReference type="NCBI Taxonomy" id="1479485"/>
    <lineage>
        <taxon>Bacteria</taxon>
        <taxon>Bacillati</taxon>
        <taxon>Cyanobacteriota</taxon>
        <taxon>Cyanophyceae</taxon>
        <taxon>Nostocales</taxon>
        <taxon>Tolypothrichaceae</taxon>
        <taxon>Tolypothrix</taxon>
    </lineage>
</organism>
<protein>
    <submittedName>
        <fullName evidence="2">Uncharacterized protein</fullName>
    </submittedName>
</protein>
<comment type="caution">
    <text evidence="2">The sequence shown here is derived from an EMBL/GenBank/DDBJ whole genome shotgun (WGS) entry which is preliminary data.</text>
</comment>
<dbReference type="OrthoDB" id="7870074at2"/>
<feature type="transmembrane region" description="Helical" evidence="1">
    <location>
        <begin position="52"/>
        <end position="73"/>
    </location>
</feature>
<evidence type="ECO:0000313" key="2">
    <source>
        <dbReference type="EMBL" id="KIE13775.1"/>
    </source>
</evidence>
<name>A0A0C1RP23_9CYAN</name>
<gene>
    <name evidence="2" type="ORF">DA73_0201925</name>
</gene>
<dbReference type="EMBL" id="JHEG02000007">
    <property type="protein sequence ID" value="KIE13775.1"/>
    <property type="molecule type" value="Genomic_DNA"/>
</dbReference>
<keyword evidence="1" id="KW-1133">Transmembrane helix</keyword>
<dbReference type="AlphaFoldDB" id="A0A0C1RP23"/>